<gene>
    <name evidence="1" type="ORF">DPEC_G00183330</name>
</gene>
<reference evidence="1" key="1">
    <citation type="submission" date="2021-05" db="EMBL/GenBank/DDBJ databases">
        <authorList>
            <person name="Pan Q."/>
            <person name="Jouanno E."/>
            <person name="Zahm M."/>
            <person name="Klopp C."/>
            <person name="Cabau C."/>
            <person name="Louis A."/>
            <person name="Berthelot C."/>
            <person name="Parey E."/>
            <person name="Roest Crollius H."/>
            <person name="Montfort J."/>
            <person name="Robinson-Rechavi M."/>
            <person name="Bouchez O."/>
            <person name="Lampietro C."/>
            <person name="Lopez Roques C."/>
            <person name="Donnadieu C."/>
            <person name="Postlethwait J."/>
            <person name="Bobe J."/>
            <person name="Dillon D."/>
            <person name="Chandos A."/>
            <person name="von Hippel F."/>
            <person name="Guiguen Y."/>
        </authorList>
    </citation>
    <scope>NUCLEOTIDE SEQUENCE</scope>
    <source>
        <strain evidence="1">YG-Jan2019</strain>
    </source>
</reference>
<accession>A0ACC2GB37</accession>
<dbReference type="Proteomes" id="UP001157502">
    <property type="component" value="Chromosome 15"/>
</dbReference>
<protein>
    <submittedName>
        <fullName evidence="1">Uncharacterized protein</fullName>
    </submittedName>
</protein>
<sequence>MALSRSICPSSTEPLPPSHQTGSCCGNAGRAGDIAMVEDIPEFHHAPGTAPRRKTIRPHVNGDKDKLTDELTYSLPPFSASVEASGSYRRQHTRTDQPHPPPPGP</sequence>
<comment type="caution">
    <text evidence="1">The sequence shown here is derived from an EMBL/GenBank/DDBJ whole genome shotgun (WGS) entry which is preliminary data.</text>
</comment>
<proteinExistence type="predicted"/>
<organism evidence="1 2">
    <name type="scientific">Dallia pectoralis</name>
    <name type="common">Alaska blackfish</name>
    <dbReference type="NCBI Taxonomy" id="75939"/>
    <lineage>
        <taxon>Eukaryota</taxon>
        <taxon>Metazoa</taxon>
        <taxon>Chordata</taxon>
        <taxon>Craniata</taxon>
        <taxon>Vertebrata</taxon>
        <taxon>Euteleostomi</taxon>
        <taxon>Actinopterygii</taxon>
        <taxon>Neopterygii</taxon>
        <taxon>Teleostei</taxon>
        <taxon>Protacanthopterygii</taxon>
        <taxon>Esociformes</taxon>
        <taxon>Umbridae</taxon>
        <taxon>Dallia</taxon>
    </lineage>
</organism>
<dbReference type="EMBL" id="CM055742">
    <property type="protein sequence ID" value="KAJ8000725.1"/>
    <property type="molecule type" value="Genomic_DNA"/>
</dbReference>
<keyword evidence="2" id="KW-1185">Reference proteome</keyword>
<evidence type="ECO:0000313" key="2">
    <source>
        <dbReference type="Proteomes" id="UP001157502"/>
    </source>
</evidence>
<name>A0ACC2GB37_DALPE</name>
<evidence type="ECO:0000313" key="1">
    <source>
        <dbReference type="EMBL" id="KAJ8000725.1"/>
    </source>
</evidence>